<dbReference type="Proteomes" id="UP001205046">
    <property type="component" value="Unassembled WGS sequence"/>
</dbReference>
<dbReference type="InterPro" id="IPR036986">
    <property type="entry name" value="S4_RNA-bd_sf"/>
</dbReference>
<organism evidence="2 3">
    <name type="scientific">Nesterenkonia massiliensis</name>
    <dbReference type="NCBI Taxonomy" id="1232429"/>
    <lineage>
        <taxon>Bacteria</taxon>
        <taxon>Bacillati</taxon>
        <taxon>Actinomycetota</taxon>
        <taxon>Actinomycetes</taxon>
        <taxon>Micrococcales</taxon>
        <taxon>Micrococcaceae</taxon>
        <taxon>Nesterenkonia</taxon>
    </lineage>
</organism>
<reference evidence="2 3" key="1">
    <citation type="submission" date="2022-04" db="EMBL/GenBank/DDBJ databases">
        <title>Human microbiome associated bacterial genomes.</title>
        <authorList>
            <person name="Sandstrom S."/>
            <person name="Salamzade R."/>
            <person name="Kalan L.R."/>
        </authorList>
    </citation>
    <scope>NUCLEOTIDE SEQUENCE [LARGE SCALE GENOMIC DNA]</scope>
    <source>
        <strain evidence="3">p3-SID767</strain>
    </source>
</reference>
<protein>
    <submittedName>
        <fullName evidence="2">RNA-binding S4 domain-containing protein</fullName>
    </submittedName>
</protein>
<comment type="caution">
    <text evidence="2">The sequence shown here is derived from an EMBL/GenBank/DDBJ whole genome shotgun (WGS) entry which is preliminary data.</text>
</comment>
<dbReference type="RefSeq" id="WP_044493614.1">
    <property type="nucleotide sequence ID" value="NZ_CABKSP010000001.1"/>
</dbReference>
<dbReference type="PROSITE" id="PS50889">
    <property type="entry name" value="S4"/>
    <property type="match status" value="1"/>
</dbReference>
<accession>A0ABT2HSX9</accession>
<sequence>MSDAIEVPLRDDSIRLGQLLKLAGAVENGALAREVIAAGAVLVDGETETRRGRQIQPGQKVDFRGEEFGLPSVTLIPTIES</sequence>
<keyword evidence="1" id="KW-0694">RNA-binding</keyword>
<proteinExistence type="predicted"/>
<evidence type="ECO:0000313" key="2">
    <source>
        <dbReference type="EMBL" id="MCT1607807.1"/>
    </source>
</evidence>
<evidence type="ECO:0000313" key="3">
    <source>
        <dbReference type="Proteomes" id="UP001205046"/>
    </source>
</evidence>
<gene>
    <name evidence="2" type="ORF">M3B43_10860</name>
</gene>
<dbReference type="Pfam" id="PF13275">
    <property type="entry name" value="S4_2"/>
    <property type="match status" value="1"/>
</dbReference>
<dbReference type="CDD" id="cd00165">
    <property type="entry name" value="S4"/>
    <property type="match status" value="1"/>
</dbReference>
<dbReference type="EMBL" id="JALXMO010000042">
    <property type="protein sequence ID" value="MCT1607807.1"/>
    <property type="molecule type" value="Genomic_DNA"/>
</dbReference>
<dbReference type="SUPFAM" id="SSF55174">
    <property type="entry name" value="Alpha-L RNA-binding motif"/>
    <property type="match status" value="1"/>
</dbReference>
<name>A0ABT2HSX9_9MICC</name>
<evidence type="ECO:0000256" key="1">
    <source>
        <dbReference type="PROSITE-ProRule" id="PRU00182"/>
    </source>
</evidence>
<dbReference type="Gene3D" id="3.10.290.10">
    <property type="entry name" value="RNA-binding S4 domain"/>
    <property type="match status" value="1"/>
</dbReference>
<keyword evidence="3" id="KW-1185">Reference proteome</keyword>